<gene>
    <name evidence="1" type="ORF">HAX54_035650</name>
</gene>
<evidence type="ECO:0000313" key="2">
    <source>
        <dbReference type="Proteomes" id="UP000823775"/>
    </source>
</evidence>
<dbReference type="EMBL" id="JACEIK010000467">
    <property type="protein sequence ID" value="MCD7457646.1"/>
    <property type="molecule type" value="Genomic_DNA"/>
</dbReference>
<organism evidence="1 2">
    <name type="scientific">Datura stramonium</name>
    <name type="common">Jimsonweed</name>
    <name type="synonym">Common thornapple</name>
    <dbReference type="NCBI Taxonomy" id="4076"/>
    <lineage>
        <taxon>Eukaryota</taxon>
        <taxon>Viridiplantae</taxon>
        <taxon>Streptophyta</taxon>
        <taxon>Embryophyta</taxon>
        <taxon>Tracheophyta</taxon>
        <taxon>Spermatophyta</taxon>
        <taxon>Magnoliopsida</taxon>
        <taxon>eudicotyledons</taxon>
        <taxon>Gunneridae</taxon>
        <taxon>Pentapetalae</taxon>
        <taxon>asterids</taxon>
        <taxon>lamiids</taxon>
        <taxon>Solanales</taxon>
        <taxon>Solanaceae</taxon>
        <taxon>Solanoideae</taxon>
        <taxon>Datureae</taxon>
        <taxon>Datura</taxon>
    </lineage>
</organism>
<dbReference type="Proteomes" id="UP000823775">
    <property type="component" value="Unassembled WGS sequence"/>
</dbReference>
<reference evidence="1 2" key="1">
    <citation type="journal article" date="2021" name="BMC Genomics">
        <title>Datura genome reveals duplications of psychoactive alkaloid biosynthetic genes and high mutation rate following tissue culture.</title>
        <authorList>
            <person name="Rajewski A."/>
            <person name="Carter-House D."/>
            <person name="Stajich J."/>
            <person name="Litt A."/>
        </authorList>
    </citation>
    <scope>NUCLEOTIDE SEQUENCE [LARGE SCALE GENOMIC DNA]</scope>
    <source>
        <strain evidence="1">AR-01</strain>
    </source>
</reference>
<evidence type="ECO:0000313" key="1">
    <source>
        <dbReference type="EMBL" id="MCD7457646.1"/>
    </source>
</evidence>
<feature type="non-terminal residue" evidence="1">
    <location>
        <position position="1"/>
    </location>
</feature>
<sequence>LWKSLAVYVDVGIEISVVKRYFRIPSFIAMDDVLFFMASEAYKEARRLDLLFGVQSFAIIHTCVI</sequence>
<protein>
    <submittedName>
        <fullName evidence="1">Uncharacterized protein</fullName>
    </submittedName>
</protein>
<keyword evidence="2" id="KW-1185">Reference proteome</keyword>
<proteinExistence type="predicted"/>
<comment type="caution">
    <text evidence="1">The sequence shown here is derived from an EMBL/GenBank/DDBJ whole genome shotgun (WGS) entry which is preliminary data.</text>
</comment>
<accession>A0ABS8SFG9</accession>
<name>A0ABS8SFG9_DATST</name>